<dbReference type="RefSeq" id="XP_064670208.1">
    <property type="nucleotide sequence ID" value="XM_064819168.1"/>
</dbReference>
<sequence length="290" mass="32803">MTIDKMDMDKMDIDIEEGEIIESDLEEDEIVESDLEEGEIVETTSKNDSGSRGAFPYSQPPVPALSCGSLLLQINQIRRQMRRVPKQRRRRRRRGAFHHYGPRPPISPLSCRSLALQIEHIRRQQHRTLERRDDSLGTRGPQPYTANLNGVSEKTDIDMAIPELSDEPANTGENFDTALDEMIQTESGKTDLLLLTPRDSGLVPSCDPFIQELFKGAKEICFKPRTVRPRAWDYSDTPADRSSSPSPTNTHAASLERGQLDSDDTLPVQEVSISWRPGWQSMPLPHLEDE</sequence>
<gene>
    <name evidence="2" type="ORF">N656DRAFT_844851</name>
</gene>
<evidence type="ECO:0000313" key="2">
    <source>
        <dbReference type="EMBL" id="KAK4112638.1"/>
    </source>
</evidence>
<feature type="region of interest" description="Disordered" evidence="1">
    <location>
        <begin position="81"/>
        <end position="104"/>
    </location>
</feature>
<feature type="region of interest" description="Disordered" evidence="1">
    <location>
        <begin position="231"/>
        <end position="268"/>
    </location>
</feature>
<dbReference type="Proteomes" id="UP001302812">
    <property type="component" value="Unassembled WGS sequence"/>
</dbReference>
<feature type="compositionally biased region" description="Polar residues" evidence="1">
    <location>
        <begin position="240"/>
        <end position="252"/>
    </location>
</feature>
<evidence type="ECO:0000256" key="1">
    <source>
        <dbReference type="SAM" id="MobiDB-lite"/>
    </source>
</evidence>
<evidence type="ECO:0000313" key="3">
    <source>
        <dbReference type="Proteomes" id="UP001302812"/>
    </source>
</evidence>
<name>A0AAN6TE01_9PEZI</name>
<dbReference type="GeneID" id="89943294"/>
<feature type="compositionally biased region" description="Basic residues" evidence="1">
    <location>
        <begin position="81"/>
        <end position="101"/>
    </location>
</feature>
<comment type="caution">
    <text evidence="2">The sequence shown here is derived from an EMBL/GenBank/DDBJ whole genome shotgun (WGS) entry which is preliminary data.</text>
</comment>
<proteinExistence type="predicted"/>
<accession>A0AAN6TE01</accession>
<organism evidence="2 3">
    <name type="scientific">Canariomyces notabilis</name>
    <dbReference type="NCBI Taxonomy" id="2074819"/>
    <lineage>
        <taxon>Eukaryota</taxon>
        <taxon>Fungi</taxon>
        <taxon>Dikarya</taxon>
        <taxon>Ascomycota</taxon>
        <taxon>Pezizomycotina</taxon>
        <taxon>Sordariomycetes</taxon>
        <taxon>Sordariomycetidae</taxon>
        <taxon>Sordariales</taxon>
        <taxon>Chaetomiaceae</taxon>
        <taxon>Canariomyces</taxon>
    </lineage>
</organism>
<keyword evidence="3" id="KW-1185">Reference proteome</keyword>
<reference evidence="2" key="2">
    <citation type="submission" date="2023-05" db="EMBL/GenBank/DDBJ databases">
        <authorList>
            <consortium name="Lawrence Berkeley National Laboratory"/>
            <person name="Steindorff A."/>
            <person name="Hensen N."/>
            <person name="Bonometti L."/>
            <person name="Westerberg I."/>
            <person name="Brannstrom I.O."/>
            <person name="Guillou S."/>
            <person name="Cros-Aarteil S."/>
            <person name="Calhoun S."/>
            <person name="Haridas S."/>
            <person name="Kuo A."/>
            <person name="Mondo S."/>
            <person name="Pangilinan J."/>
            <person name="Riley R."/>
            <person name="Labutti K."/>
            <person name="Andreopoulos B."/>
            <person name="Lipzen A."/>
            <person name="Chen C."/>
            <person name="Yanf M."/>
            <person name="Daum C."/>
            <person name="Ng V."/>
            <person name="Clum A."/>
            <person name="Ohm R."/>
            <person name="Martin F."/>
            <person name="Silar P."/>
            <person name="Natvig D."/>
            <person name="Lalanne C."/>
            <person name="Gautier V."/>
            <person name="Ament-Velasquez S.L."/>
            <person name="Kruys A."/>
            <person name="Hutchinson M.I."/>
            <person name="Powell A.J."/>
            <person name="Barry K."/>
            <person name="Miller A.N."/>
            <person name="Grigoriev I.V."/>
            <person name="Debuchy R."/>
            <person name="Gladieux P."/>
            <person name="Thoren M.H."/>
            <person name="Johannesson H."/>
        </authorList>
    </citation>
    <scope>NUCLEOTIDE SEQUENCE</scope>
    <source>
        <strain evidence="2">CBS 508.74</strain>
    </source>
</reference>
<dbReference type="EMBL" id="MU853341">
    <property type="protein sequence ID" value="KAK4112638.1"/>
    <property type="molecule type" value="Genomic_DNA"/>
</dbReference>
<reference evidence="2" key="1">
    <citation type="journal article" date="2023" name="Mol. Phylogenet. Evol.">
        <title>Genome-scale phylogeny and comparative genomics of the fungal order Sordariales.</title>
        <authorList>
            <person name="Hensen N."/>
            <person name="Bonometti L."/>
            <person name="Westerberg I."/>
            <person name="Brannstrom I.O."/>
            <person name="Guillou S."/>
            <person name="Cros-Aarteil S."/>
            <person name="Calhoun S."/>
            <person name="Haridas S."/>
            <person name="Kuo A."/>
            <person name="Mondo S."/>
            <person name="Pangilinan J."/>
            <person name="Riley R."/>
            <person name="LaButti K."/>
            <person name="Andreopoulos B."/>
            <person name="Lipzen A."/>
            <person name="Chen C."/>
            <person name="Yan M."/>
            <person name="Daum C."/>
            <person name="Ng V."/>
            <person name="Clum A."/>
            <person name="Steindorff A."/>
            <person name="Ohm R.A."/>
            <person name="Martin F."/>
            <person name="Silar P."/>
            <person name="Natvig D.O."/>
            <person name="Lalanne C."/>
            <person name="Gautier V."/>
            <person name="Ament-Velasquez S.L."/>
            <person name="Kruys A."/>
            <person name="Hutchinson M.I."/>
            <person name="Powell A.J."/>
            <person name="Barry K."/>
            <person name="Miller A.N."/>
            <person name="Grigoriev I.V."/>
            <person name="Debuchy R."/>
            <person name="Gladieux P."/>
            <person name="Hiltunen Thoren M."/>
            <person name="Johannesson H."/>
        </authorList>
    </citation>
    <scope>NUCLEOTIDE SEQUENCE</scope>
    <source>
        <strain evidence="2">CBS 508.74</strain>
    </source>
</reference>
<protein>
    <submittedName>
        <fullName evidence="2">Uncharacterized protein</fullName>
    </submittedName>
</protein>
<dbReference type="AlphaFoldDB" id="A0AAN6TE01"/>
<feature type="region of interest" description="Disordered" evidence="1">
    <location>
        <begin position="32"/>
        <end position="55"/>
    </location>
</feature>